<protein>
    <submittedName>
        <fullName evidence="3">Uncharacterized protein</fullName>
    </submittedName>
</protein>
<dbReference type="Proteomes" id="UP000031737">
    <property type="component" value="Unassembled WGS sequence"/>
</dbReference>
<reference evidence="3 4" key="1">
    <citation type="submission" date="2013-07" db="EMBL/GenBank/DDBJ databases">
        <authorList>
            <person name="Stoco P.H."/>
            <person name="Wagner G."/>
            <person name="Gerber A."/>
            <person name="Zaha A."/>
            <person name="Thompson C."/>
            <person name="Bartholomeu D.C."/>
            <person name="Luckemeyer D.D."/>
            <person name="Bahia D."/>
            <person name="Loreto E."/>
            <person name="Prestes E.B."/>
            <person name="Lima F.M."/>
            <person name="Rodrigues-Luiz G."/>
            <person name="Vallejo G.A."/>
            <person name="Filho J.F."/>
            <person name="Monteiro K.M."/>
            <person name="Tyler K.M."/>
            <person name="de Almeida L.G."/>
            <person name="Ortiz M.F."/>
            <person name="Siervo M.A."/>
            <person name="de Moraes M.H."/>
            <person name="Cunha O.L."/>
            <person name="Mendonca-Neto R."/>
            <person name="Silva R."/>
            <person name="Teixeira S.M."/>
            <person name="Murta S.M."/>
            <person name="Sincero T.C."/>
            <person name="Mendes T.A."/>
            <person name="Urmenyi T.P."/>
            <person name="Silva V.G."/>
            <person name="da Rocha W.D."/>
            <person name="Andersson B."/>
            <person name="Romanha A.J."/>
            <person name="Steindel M."/>
            <person name="de Vasconcelos A.T."/>
            <person name="Grisard E.C."/>
        </authorList>
    </citation>
    <scope>NUCLEOTIDE SEQUENCE [LARGE SCALE GENOMIC DNA]</scope>
    <source>
        <strain evidence="3 4">SC58</strain>
    </source>
</reference>
<gene>
    <name evidence="3" type="ORF">TRSC58_01676</name>
</gene>
<dbReference type="OrthoDB" id="244218at2759"/>
<dbReference type="EMBL" id="AUPL01001676">
    <property type="protein sequence ID" value="ESL10590.1"/>
    <property type="molecule type" value="Genomic_DNA"/>
</dbReference>
<accession>A0A061J8F6</accession>
<organism evidence="3 4">
    <name type="scientific">Trypanosoma rangeli SC58</name>
    <dbReference type="NCBI Taxonomy" id="429131"/>
    <lineage>
        <taxon>Eukaryota</taxon>
        <taxon>Discoba</taxon>
        <taxon>Euglenozoa</taxon>
        <taxon>Kinetoplastea</taxon>
        <taxon>Metakinetoplastina</taxon>
        <taxon>Trypanosomatida</taxon>
        <taxon>Trypanosomatidae</taxon>
        <taxon>Trypanosoma</taxon>
        <taxon>Herpetosoma</taxon>
    </lineage>
</organism>
<feature type="coiled-coil region" evidence="1">
    <location>
        <begin position="210"/>
        <end position="237"/>
    </location>
</feature>
<feature type="compositionally biased region" description="Basic and acidic residues" evidence="2">
    <location>
        <begin position="58"/>
        <end position="69"/>
    </location>
</feature>
<name>A0A061J8F6_TRYRA</name>
<proteinExistence type="predicted"/>
<feature type="compositionally biased region" description="Basic and acidic residues" evidence="2">
    <location>
        <begin position="40"/>
        <end position="51"/>
    </location>
</feature>
<feature type="region of interest" description="Disordered" evidence="2">
    <location>
        <begin position="1"/>
        <end position="22"/>
    </location>
</feature>
<dbReference type="AlphaFoldDB" id="A0A061J8F6"/>
<feature type="region of interest" description="Disordered" evidence="2">
    <location>
        <begin position="37"/>
        <end position="69"/>
    </location>
</feature>
<comment type="caution">
    <text evidence="3">The sequence shown here is derived from an EMBL/GenBank/DDBJ whole genome shotgun (WGS) entry which is preliminary data.</text>
</comment>
<feature type="region of interest" description="Disordered" evidence="2">
    <location>
        <begin position="171"/>
        <end position="199"/>
    </location>
</feature>
<feature type="compositionally biased region" description="Low complexity" evidence="2">
    <location>
        <begin position="180"/>
        <end position="192"/>
    </location>
</feature>
<evidence type="ECO:0000256" key="1">
    <source>
        <dbReference type="SAM" id="Coils"/>
    </source>
</evidence>
<feature type="compositionally biased region" description="Gly residues" evidence="2">
    <location>
        <begin position="1"/>
        <end position="19"/>
    </location>
</feature>
<sequence>MGPEDGGFCGDGNKSGGGSFPHPCDVQSLASVVLSACPPRGEEGEGLRQRDSFCQSEKPQEETQKEEKAILPLASQDDCGGAPPLTRNYYRQLLLRRSQELLQVQTEFDRYTERIKMQLKKKIDPDGPQPVELRIEEELDLLSNTPAVRSLLVRCSLREPEVGSDLAAVVGEGASPSAPTPRSMPGSRSSSPYAAMYSRPPPREWNAGVSERYEKTLQEHENEMKKIAADYERYSAELAKQFKPPPVVLPAHLVNSFADTNVIVAKDHNGRMDVALQLKQTSPEGPRPNKDDVEGNSAELQQVPEGDELPLAQQEQLTRFTIESLANGDIRERDALSGRLYWEAEAPTVPHYPLPSRLLDERVAEVVCNYRFYSRRWAEQWKELAAAVGGEQGAELLHRYETREYSLLLPPKCRRDFFESVVDYDTLLQEQEFLMEVVERNLMEYRSALLDKPPSTPHEQLPPVESP</sequence>
<dbReference type="VEuPathDB" id="TriTrypDB:TRSC58_01676"/>
<keyword evidence="4" id="KW-1185">Reference proteome</keyword>
<evidence type="ECO:0000313" key="4">
    <source>
        <dbReference type="Proteomes" id="UP000031737"/>
    </source>
</evidence>
<evidence type="ECO:0000256" key="2">
    <source>
        <dbReference type="SAM" id="MobiDB-lite"/>
    </source>
</evidence>
<keyword evidence="1" id="KW-0175">Coiled coil</keyword>
<evidence type="ECO:0000313" key="3">
    <source>
        <dbReference type="EMBL" id="ESL10590.1"/>
    </source>
</evidence>